<evidence type="ECO:0000256" key="1">
    <source>
        <dbReference type="SAM" id="MobiDB-lite"/>
    </source>
</evidence>
<accession>A0A8B9TEI8</accession>
<feature type="compositionally biased region" description="Basic and acidic residues" evidence="1">
    <location>
        <begin position="21"/>
        <end position="37"/>
    </location>
</feature>
<sequence>MTTVRQRRGGRVTEGAEDQPSEEKNVKSDGDVLSDHTGGRLWNILSITLGGIVAIGVGLLTSFYVATLHENDLWFSNIKIKNHLSRSHAILTDGHKVNQATDHVRGLNTFAEGMICNQKR</sequence>
<reference evidence="3" key="2">
    <citation type="submission" date="2025-08" db="UniProtKB">
        <authorList>
            <consortium name="Ensembl"/>
        </authorList>
    </citation>
    <scope>IDENTIFICATION</scope>
</reference>
<evidence type="ECO:0000313" key="4">
    <source>
        <dbReference type="Proteomes" id="UP000694400"/>
    </source>
</evidence>
<keyword evidence="2" id="KW-0812">Transmembrane</keyword>
<feature type="compositionally biased region" description="Basic residues" evidence="1">
    <location>
        <begin position="1"/>
        <end position="10"/>
    </location>
</feature>
<reference evidence="3" key="1">
    <citation type="submission" date="2019-08" db="EMBL/GenBank/DDBJ databases">
        <title>Three high-quality genomes provides insights into domestication of ducks.</title>
        <authorList>
            <person name="Hou Z.C."/>
            <person name="Zhu F."/>
            <person name="Yin Z.T."/>
            <person name="Zhang F."/>
        </authorList>
    </citation>
    <scope>NUCLEOTIDE SEQUENCE [LARGE SCALE GENOMIC DNA]</scope>
</reference>
<proteinExistence type="predicted"/>
<keyword evidence="2" id="KW-0472">Membrane</keyword>
<evidence type="ECO:0000256" key="2">
    <source>
        <dbReference type="SAM" id="Phobius"/>
    </source>
</evidence>
<name>A0A8B9TEI8_ANAPL</name>
<reference evidence="3" key="3">
    <citation type="submission" date="2025-09" db="UniProtKB">
        <authorList>
            <consortium name="Ensembl"/>
        </authorList>
    </citation>
    <scope>IDENTIFICATION</scope>
</reference>
<organism evidence="3 4">
    <name type="scientific">Anas platyrhynchos</name>
    <name type="common">Mallard</name>
    <name type="synonym">Anas boschas</name>
    <dbReference type="NCBI Taxonomy" id="8839"/>
    <lineage>
        <taxon>Eukaryota</taxon>
        <taxon>Metazoa</taxon>
        <taxon>Chordata</taxon>
        <taxon>Craniata</taxon>
        <taxon>Vertebrata</taxon>
        <taxon>Euteleostomi</taxon>
        <taxon>Archelosauria</taxon>
        <taxon>Archosauria</taxon>
        <taxon>Dinosauria</taxon>
        <taxon>Saurischia</taxon>
        <taxon>Theropoda</taxon>
        <taxon>Coelurosauria</taxon>
        <taxon>Aves</taxon>
        <taxon>Neognathae</taxon>
        <taxon>Galloanserae</taxon>
        <taxon>Anseriformes</taxon>
        <taxon>Anatidae</taxon>
        <taxon>Anatinae</taxon>
        <taxon>Anas</taxon>
    </lineage>
</organism>
<feature type="transmembrane region" description="Helical" evidence="2">
    <location>
        <begin position="41"/>
        <end position="66"/>
    </location>
</feature>
<feature type="region of interest" description="Disordered" evidence="1">
    <location>
        <begin position="1"/>
        <end position="37"/>
    </location>
</feature>
<keyword evidence="2" id="KW-1133">Transmembrane helix</keyword>
<dbReference type="Ensembl" id="ENSAPLT00020021768.1">
    <property type="protein sequence ID" value="ENSAPLP00020020146.1"/>
    <property type="gene ID" value="ENSAPLG00020014214.1"/>
</dbReference>
<dbReference type="AlphaFoldDB" id="A0A8B9TEI8"/>
<evidence type="ECO:0000313" key="3">
    <source>
        <dbReference type="Ensembl" id="ENSAPLP00020020146.1"/>
    </source>
</evidence>
<dbReference type="Proteomes" id="UP000694400">
    <property type="component" value="Chromosome 13"/>
</dbReference>
<protein>
    <submittedName>
        <fullName evidence="3">Dpy-19 like C-mannosyltransferase 3</fullName>
    </submittedName>
</protein>